<proteinExistence type="predicted"/>
<protein>
    <submittedName>
        <fullName evidence="1">Uncharacterized protein</fullName>
    </submittedName>
</protein>
<name>A0A2G9T849_TELCI</name>
<dbReference type="AlphaFoldDB" id="A0A2G9T849"/>
<sequence length="104" mass="11669">MRQPKRKPVMPKPPPPPRPVLAPGGAIHYMLTNYVPFFALNCLIRRAKCILEHSPRTTFGILAGDVIKDQSLGLAWHNFLDRYTPSWTPAQPPPPPKPAMPPKQ</sequence>
<organism evidence="1 2">
    <name type="scientific">Teladorsagia circumcincta</name>
    <name type="common">Brown stomach worm</name>
    <name type="synonym">Ostertagia circumcincta</name>
    <dbReference type="NCBI Taxonomy" id="45464"/>
    <lineage>
        <taxon>Eukaryota</taxon>
        <taxon>Metazoa</taxon>
        <taxon>Ecdysozoa</taxon>
        <taxon>Nematoda</taxon>
        <taxon>Chromadorea</taxon>
        <taxon>Rhabditida</taxon>
        <taxon>Rhabditina</taxon>
        <taxon>Rhabditomorpha</taxon>
        <taxon>Strongyloidea</taxon>
        <taxon>Trichostrongylidae</taxon>
        <taxon>Teladorsagia</taxon>
    </lineage>
</organism>
<evidence type="ECO:0000313" key="2">
    <source>
        <dbReference type="Proteomes" id="UP000230423"/>
    </source>
</evidence>
<dbReference type="EMBL" id="KZ402160">
    <property type="protein sequence ID" value="PIO54068.1"/>
    <property type="molecule type" value="Genomic_DNA"/>
</dbReference>
<keyword evidence="2" id="KW-1185">Reference proteome</keyword>
<dbReference type="Proteomes" id="UP000230423">
    <property type="component" value="Unassembled WGS sequence"/>
</dbReference>
<gene>
    <name evidence="1" type="ORF">TELCIR_24577</name>
</gene>
<feature type="non-terminal residue" evidence="1">
    <location>
        <position position="104"/>
    </location>
</feature>
<reference evidence="1 2" key="1">
    <citation type="submission" date="2015-09" db="EMBL/GenBank/DDBJ databases">
        <title>Draft genome of the parasitic nematode Teladorsagia circumcincta isolate WARC Sus (inbred).</title>
        <authorList>
            <person name="Mitreva M."/>
        </authorList>
    </citation>
    <scope>NUCLEOTIDE SEQUENCE [LARGE SCALE GENOMIC DNA]</scope>
    <source>
        <strain evidence="1 2">S</strain>
    </source>
</reference>
<accession>A0A2G9T849</accession>
<evidence type="ECO:0000313" key="1">
    <source>
        <dbReference type="EMBL" id="PIO54068.1"/>
    </source>
</evidence>